<keyword evidence="3" id="KW-1185">Reference proteome</keyword>
<organism evidence="2 3">
    <name type="scientific">Hyaloscypha bicolor E</name>
    <dbReference type="NCBI Taxonomy" id="1095630"/>
    <lineage>
        <taxon>Eukaryota</taxon>
        <taxon>Fungi</taxon>
        <taxon>Dikarya</taxon>
        <taxon>Ascomycota</taxon>
        <taxon>Pezizomycotina</taxon>
        <taxon>Leotiomycetes</taxon>
        <taxon>Helotiales</taxon>
        <taxon>Hyaloscyphaceae</taxon>
        <taxon>Hyaloscypha</taxon>
        <taxon>Hyaloscypha bicolor</taxon>
    </lineage>
</organism>
<dbReference type="InParanoid" id="A0A2J6TL35"/>
<feature type="compositionally biased region" description="Polar residues" evidence="1">
    <location>
        <begin position="7"/>
        <end position="37"/>
    </location>
</feature>
<dbReference type="EMBL" id="KZ613780">
    <property type="protein sequence ID" value="PMD63716.1"/>
    <property type="molecule type" value="Genomic_DNA"/>
</dbReference>
<sequence length="125" mass="14323">MAYLFSLTRSQHPTSTSSTRAWSPKQSISTPSPLPTVQPTIPKGALIIRDLRLWYAGMPNQMEEPRVMLVSIHFSGWYRTERKILLQESVKGKIEWGHLVPCVECVLDGYDYLQGQHDHDFDLLP</sequence>
<dbReference type="GeneID" id="36580004"/>
<dbReference type="AlphaFoldDB" id="A0A2J6TL35"/>
<evidence type="ECO:0000313" key="2">
    <source>
        <dbReference type="EMBL" id="PMD63716.1"/>
    </source>
</evidence>
<dbReference type="Gene3D" id="2.60.120.620">
    <property type="entry name" value="q2cbj1_9rhob like domain"/>
    <property type="match status" value="1"/>
</dbReference>
<dbReference type="OrthoDB" id="407832at2759"/>
<dbReference type="Proteomes" id="UP000235371">
    <property type="component" value="Unassembled WGS sequence"/>
</dbReference>
<evidence type="ECO:0000313" key="3">
    <source>
        <dbReference type="Proteomes" id="UP000235371"/>
    </source>
</evidence>
<gene>
    <name evidence="2" type="ORF">K444DRAFT_326634</name>
</gene>
<reference evidence="2 3" key="1">
    <citation type="submission" date="2016-04" db="EMBL/GenBank/DDBJ databases">
        <title>A degradative enzymes factory behind the ericoid mycorrhizal symbiosis.</title>
        <authorList>
            <consortium name="DOE Joint Genome Institute"/>
            <person name="Martino E."/>
            <person name="Morin E."/>
            <person name="Grelet G."/>
            <person name="Kuo A."/>
            <person name="Kohler A."/>
            <person name="Daghino S."/>
            <person name="Barry K."/>
            <person name="Choi C."/>
            <person name="Cichocki N."/>
            <person name="Clum A."/>
            <person name="Copeland A."/>
            <person name="Hainaut M."/>
            <person name="Haridas S."/>
            <person name="Labutti K."/>
            <person name="Lindquist E."/>
            <person name="Lipzen A."/>
            <person name="Khouja H.-R."/>
            <person name="Murat C."/>
            <person name="Ohm R."/>
            <person name="Olson A."/>
            <person name="Spatafora J."/>
            <person name="Veneault-Fourrey C."/>
            <person name="Henrissat B."/>
            <person name="Grigoriev I."/>
            <person name="Martin F."/>
            <person name="Perotto S."/>
        </authorList>
    </citation>
    <scope>NUCLEOTIDE SEQUENCE [LARGE SCALE GENOMIC DNA]</scope>
    <source>
        <strain evidence="2 3">E</strain>
    </source>
</reference>
<dbReference type="SUPFAM" id="SSF51197">
    <property type="entry name" value="Clavaminate synthase-like"/>
    <property type="match status" value="1"/>
</dbReference>
<evidence type="ECO:0000256" key="1">
    <source>
        <dbReference type="SAM" id="MobiDB-lite"/>
    </source>
</evidence>
<proteinExistence type="predicted"/>
<accession>A0A2J6TL35</accession>
<protein>
    <submittedName>
        <fullName evidence="2">Uncharacterized protein</fullName>
    </submittedName>
</protein>
<feature type="region of interest" description="Disordered" evidence="1">
    <location>
        <begin position="1"/>
        <end position="37"/>
    </location>
</feature>
<name>A0A2J6TL35_9HELO</name>
<dbReference type="RefSeq" id="XP_024740620.1">
    <property type="nucleotide sequence ID" value="XM_024871922.1"/>
</dbReference>